<feature type="domain" description="NAC" evidence="5">
    <location>
        <begin position="14"/>
        <end position="126"/>
    </location>
</feature>
<dbReference type="AlphaFoldDB" id="A0A830DCQ3"/>
<dbReference type="InterPro" id="IPR003441">
    <property type="entry name" value="NAC-dom"/>
</dbReference>
<gene>
    <name evidence="6" type="ORF">PHJA_002777500</name>
</gene>
<sequence length="126" mass="14832">MHKFNFLRNGERKLPPGFRFQPTEEEIVFQYLARKIFSCPLPATVIPEIDKILSFDPWDLPGESEQDKYFFSNRESNYRNVKRGSRATCCGGYWRVIGLDRQIRCSKRMPIVGMKKTLVFCKGKKF</sequence>
<keyword evidence="2" id="KW-0238">DNA-binding</keyword>
<comment type="caution">
    <text evidence="6">The sequence shown here is derived from an EMBL/GenBank/DDBJ whole genome shotgun (WGS) entry which is preliminary data.</text>
</comment>
<organism evidence="6 7">
    <name type="scientific">Phtheirospermum japonicum</name>
    <dbReference type="NCBI Taxonomy" id="374723"/>
    <lineage>
        <taxon>Eukaryota</taxon>
        <taxon>Viridiplantae</taxon>
        <taxon>Streptophyta</taxon>
        <taxon>Embryophyta</taxon>
        <taxon>Tracheophyta</taxon>
        <taxon>Spermatophyta</taxon>
        <taxon>Magnoliopsida</taxon>
        <taxon>eudicotyledons</taxon>
        <taxon>Gunneridae</taxon>
        <taxon>Pentapetalae</taxon>
        <taxon>asterids</taxon>
        <taxon>lamiids</taxon>
        <taxon>Lamiales</taxon>
        <taxon>Orobanchaceae</taxon>
        <taxon>Orobanchaceae incertae sedis</taxon>
        <taxon>Phtheirospermum</taxon>
    </lineage>
</organism>
<dbReference type="Proteomes" id="UP000653305">
    <property type="component" value="Unassembled WGS sequence"/>
</dbReference>
<dbReference type="GO" id="GO:0006355">
    <property type="term" value="P:regulation of DNA-templated transcription"/>
    <property type="evidence" value="ECO:0007669"/>
    <property type="project" value="InterPro"/>
</dbReference>
<dbReference type="PROSITE" id="PS51005">
    <property type="entry name" value="NAC"/>
    <property type="match status" value="1"/>
</dbReference>
<dbReference type="Pfam" id="PF02365">
    <property type="entry name" value="NAM"/>
    <property type="match status" value="1"/>
</dbReference>
<keyword evidence="4" id="KW-0539">Nucleus</keyword>
<dbReference type="SUPFAM" id="SSF101941">
    <property type="entry name" value="NAC domain"/>
    <property type="match status" value="1"/>
</dbReference>
<keyword evidence="1" id="KW-0805">Transcription regulation</keyword>
<proteinExistence type="predicted"/>
<evidence type="ECO:0000256" key="2">
    <source>
        <dbReference type="ARBA" id="ARBA00023125"/>
    </source>
</evidence>
<evidence type="ECO:0000313" key="7">
    <source>
        <dbReference type="Proteomes" id="UP000653305"/>
    </source>
</evidence>
<dbReference type="PANTHER" id="PTHR31744:SF93">
    <property type="entry name" value="NAC DOMAIN-CONTAINING PROTEIN"/>
    <property type="match status" value="1"/>
</dbReference>
<keyword evidence="3" id="KW-0804">Transcription</keyword>
<dbReference type="InterPro" id="IPR036093">
    <property type="entry name" value="NAC_dom_sf"/>
</dbReference>
<dbReference type="GO" id="GO:0003677">
    <property type="term" value="F:DNA binding"/>
    <property type="evidence" value="ECO:0007669"/>
    <property type="project" value="UniProtKB-KW"/>
</dbReference>
<name>A0A830DCQ3_9LAMI</name>
<dbReference type="OrthoDB" id="1871428at2759"/>
<dbReference type="EMBL" id="BMAC01001211">
    <property type="protein sequence ID" value="GFQ06335.1"/>
    <property type="molecule type" value="Genomic_DNA"/>
</dbReference>
<evidence type="ECO:0000259" key="5">
    <source>
        <dbReference type="PROSITE" id="PS51005"/>
    </source>
</evidence>
<dbReference type="PANTHER" id="PTHR31744">
    <property type="entry name" value="PROTEIN CUP-SHAPED COTYLEDON 2-RELATED"/>
    <property type="match status" value="1"/>
</dbReference>
<evidence type="ECO:0000256" key="1">
    <source>
        <dbReference type="ARBA" id="ARBA00023015"/>
    </source>
</evidence>
<evidence type="ECO:0000256" key="3">
    <source>
        <dbReference type="ARBA" id="ARBA00023163"/>
    </source>
</evidence>
<reference evidence="6" key="1">
    <citation type="submission" date="2020-07" db="EMBL/GenBank/DDBJ databases">
        <title>Ethylene signaling mediates host invasion by parasitic plants.</title>
        <authorList>
            <person name="Yoshida S."/>
        </authorList>
    </citation>
    <scope>NUCLEOTIDE SEQUENCE</scope>
    <source>
        <strain evidence="6">Okayama</strain>
    </source>
</reference>
<protein>
    <submittedName>
        <fullName evidence="6">Nac transcription factor onac010</fullName>
    </submittedName>
</protein>
<keyword evidence="7" id="KW-1185">Reference proteome</keyword>
<evidence type="ECO:0000313" key="6">
    <source>
        <dbReference type="EMBL" id="GFQ06335.1"/>
    </source>
</evidence>
<dbReference type="Gene3D" id="2.170.150.80">
    <property type="entry name" value="NAC domain"/>
    <property type="match status" value="1"/>
</dbReference>
<accession>A0A830DCQ3</accession>
<evidence type="ECO:0000256" key="4">
    <source>
        <dbReference type="ARBA" id="ARBA00023242"/>
    </source>
</evidence>